<evidence type="ECO:0000256" key="3">
    <source>
        <dbReference type="SAM" id="Phobius"/>
    </source>
</evidence>
<dbReference type="EMBL" id="JALNTZ010000005">
    <property type="protein sequence ID" value="KAJ3652058.1"/>
    <property type="molecule type" value="Genomic_DNA"/>
</dbReference>
<evidence type="ECO:0000313" key="5">
    <source>
        <dbReference type="EMBL" id="KAJ3652058.1"/>
    </source>
</evidence>
<evidence type="ECO:0000256" key="2">
    <source>
        <dbReference type="ARBA" id="ARBA00022840"/>
    </source>
</evidence>
<keyword evidence="2" id="KW-0067">ATP-binding</keyword>
<dbReference type="InterPro" id="IPR000719">
    <property type="entry name" value="Prot_kinase_dom"/>
</dbReference>
<dbReference type="GO" id="GO:0005524">
    <property type="term" value="F:ATP binding"/>
    <property type="evidence" value="ECO:0007669"/>
    <property type="project" value="UniProtKB-KW"/>
</dbReference>
<dbReference type="GO" id="GO:0035556">
    <property type="term" value="P:intracellular signal transduction"/>
    <property type="evidence" value="ECO:0007669"/>
    <property type="project" value="TreeGrafter"/>
</dbReference>
<dbReference type="PROSITE" id="PS50011">
    <property type="entry name" value="PROTEIN_KINASE_DOM"/>
    <property type="match status" value="1"/>
</dbReference>
<feature type="domain" description="Protein kinase" evidence="4">
    <location>
        <begin position="1"/>
        <end position="251"/>
    </location>
</feature>
<dbReference type="GO" id="GO:0050321">
    <property type="term" value="F:tau-protein kinase activity"/>
    <property type="evidence" value="ECO:0007669"/>
    <property type="project" value="TreeGrafter"/>
</dbReference>
<feature type="transmembrane region" description="Helical" evidence="3">
    <location>
        <begin position="479"/>
        <end position="497"/>
    </location>
</feature>
<keyword evidence="3" id="KW-1133">Transmembrane helix</keyword>
<dbReference type="FunFam" id="1.10.510.10:FF:000571">
    <property type="entry name" value="Maternal embryonic leucine zipper kinase"/>
    <property type="match status" value="1"/>
</dbReference>
<dbReference type="PANTHER" id="PTHR24346">
    <property type="entry name" value="MAP/MICROTUBULE AFFINITY-REGULATING KINASE"/>
    <property type="match status" value="1"/>
</dbReference>
<dbReference type="Gene3D" id="1.10.510.10">
    <property type="entry name" value="Transferase(Phosphotransferase) domain 1"/>
    <property type="match status" value="1"/>
</dbReference>
<keyword evidence="3" id="KW-0472">Membrane</keyword>
<feature type="transmembrane region" description="Helical" evidence="3">
    <location>
        <begin position="530"/>
        <end position="554"/>
    </location>
</feature>
<organism evidence="5 6">
    <name type="scientific">Zophobas morio</name>
    <dbReference type="NCBI Taxonomy" id="2755281"/>
    <lineage>
        <taxon>Eukaryota</taxon>
        <taxon>Metazoa</taxon>
        <taxon>Ecdysozoa</taxon>
        <taxon>Arthropoda</taxon>
        <taxon>Hexapoda</taxon>
        <taxon>Insecta</taxon>
        <taxon>Pterygota</taxon>
        <taxon>Neoptera</taxon>
        <taxon>Endopterygota</taxon>
        <taxon>Coleoptera</taxon>
        <taxon>Polyphaga</taxon>
        <taxon>Cucujiformia</taxon>
        <taxon>Tenebrionidae</taxon>
        <taxon>Zophobas</taxon>
    </lineage>
</organism>
<dbReference type="InterPro" id="IPR011009">
    <property type="entry name" value="Kinase-like_dom_sf"/>
</dbReference>
<dbReference type="GO" id="GO:0005737">
    <property type="term" value="C:cytoplasm"/>
    <property type="evidence" value="ECO:0007669"/>
    <property type="project" value="TreeGrafter"/>
</dbReference>
<evidence type="ECO:0000259" key="4">
    <source>
        <dbReference type="PROSITE" id="PS50011"/>
    </source>
</evidence>
<protein>
    <recommendedName>
        <fullName evidence="4">Protein kinase domain-containing protein</fullName>
    </recommendedName>
</protein>
<name>A0AA38MDA0_9CUCU</name>
<keyword evidence="3" id="KW-0812">Transmembrane</keyword>
<evidence type="ECO:0000313" key="6">
    <source>
        <dbReference type="Proteomes" id="UP001168821"/>
    </source>
</evidence>
<comment type="caution">
    <text evidence="5">The sequence shown here is derived from an EMBL/GenBank/DDBJ whole genome shotgun (WGS) entry which is preliminary data.</text>
</comment>
<dbReference type="PROSITE" id="PS00108">
    <property type="entry name" value="PROTEIN_KINASE_ST"/>
    <property type="match status" value="1"/>
</dbReference>
<accession>A0AA38MDA0</accession>
<sequence>MQHELDGAGKLDTVAIKIIDKTALDEENLTKIFRETAILKKLRHPHITRLYQLMETNQTIYMVTEYASNGEIFDHLVAKGRMPEDEAKRIFSQIVSAVSYCHSQGVVHRDLKAENLLLDHNLNIKLADFGFSNQFTEGCLLSTWCGSPPYAAPELFQGLKYDGPKADIWIVLRNCNIFVVSMKEIYFLALLFATNGDAWISSVENEVDISTIFSSVEDVTFATSSTFGTSDDLFRITNVQIVRNYQNSTKFGTSSGRYCNYVIVDKDFRTFNNTVYNLLNENNLHVHGKYLVLVSDESDYKIESYFATLWKYEVYNVVIRYKDSYYTWYPYENCHQIKPKRTQLYKGFKNKIPNNLNCNLRIDWSVSSLLVKNPFNKSDPGIEVLYLNELSKFLGFTPLYLKNNSDLTNRMLKQGFFGYAEIMERENIAITIGSFGYLPDMDKLGVAVSTYVIPTETFLVLPPRKTHPKWKEFFKFDNLTIALVVAMMVFSGILIFALTRLPIFDAALLSFQLFIQLSITLKLHKSSSKIFFLSMIMFSMLINFTYVSMLSGVFTQPNYEPEITNMEDFSKTDVPLKCLSVFLDVYLRDLDKATMARLVRKYIPTKERSLEQLSVFLKRQDHAIFVSPFHFHYMKNAERLQKFKVSWYDVVYSKFNYLVFRL</sequence>
<keyword evidence="6" id="KW-1185">Reference proteome</keyword>
<gene>
    <name evidence="5" type="ORF">Zmor_018056</name>
</gene>
<reference evidence="5" key="1">
    <citation type="journal article" date="2023" name="G3 (Bethesda)">
        <title>Whole genome assemblies of Zophobas morio and Tenebrio molitor.</title>
        <authorList>
            <person name="Kaur S."/>
            <person name="Stinson S.A."/>
            <person name="diCenzo G.C."/>
        </authorList>
    </citation>
    <scope>NUCLEOTIDE SEQUENCE</scope>
    <source>
        <strain evidence="5">QUZm001</strain>
    </source>
</reference>
<dbReference type="GO" id="GO:0000226">
    <property type="term" value="P:microtubule cytoskeleton organization"/>
    <property type="evidence" value="ECO:0007669"/>
    <property type="project" value="TreeGrafter"/>
</dbReference>
<dbReference type="AlphaFoldDB" id="A0AA38MDA0"/>
<dbReference type="InterPro" id="IPR008271">
    <property type="entry name" value="Ser/Thr_kinase_AS"/>
</dbReference>
<evidence type="ECO:0000256" key="1">
    <source>
        <dbReference type="ARBA" id="ARBA00022741"/>
    </source>
</evidence>
<dbReference type="Proteomes" id="UP001168821">
    <property type="component" value="Unassembled WGS sequence"/>
</dbReference>
<dbReference type="SMART" id="SM00220">
    <property type="entry name" value="S_TKc"/>
    <property type="match status" value="1"/>
</dbReference>
<dbReference type="SUPFAM" id="SSF56112">
    <property type="entry name" value="Protein kinase-like (PK-like)"/>
    <property type="match status" value="1"/>
</dbReference>
<dbReference type="Pfam" id="PF00069">
    <property type="entry name" value="Pkinase"/>
    <property type="match status" value="1"/>
</dbReference>
<proteinExistence type="predicted"/>
<keyword evidence="1" id="KW-0547">Nucleotide-binding</keyword>
<dbReference type="PANTHER" id="PTHR24346:SF42">
    <property type="entry name" value="SERINE_THREONINE-PROTEIN KINASE SIK3"/>
    <property type="match status" value="1"/>
</dbReference>